<dbReference type="GO" id="GO:0005275">
    <property type="term" value="F:amine transmembrane transporter activity"/>
    <property type="evidence" value="ECO:0007669"/>
    <property type="project" value="TreeGrafter"/>
</dbReference>
<dbReference type="Pfam" id="PF04069">
    <property type="entry name" value="OpuAC"/>
    <property type="match status" value="1"/>
</dbReference>
<protein>
    <submittedName>
        <fullName evidence="7">Glycine betaine/proline transport system substrate-binding protein</fullName>
    </submittedName>
</protein>
<keyword evidence="8" id="KW-1185">Reference proteome</keyword>
<reference evidence="7 8" key="1">
    <citation type="submission" date="2018-03" db="EMBL/GenBank/DDBJ databases">
        <title>Genomic Encyclopedia of Archaeal and Bacterial Type Strains, Phase II (KMG-II): from individual species to whole genera.</title>
        <authorList>
            <person name="Goeker M."/>
        </authorList>
    </citation>
    <scope>NUCLEOTIDE SEQUENCE [LARGE SCALE GENOMIC DNA]</scope>
    <source>
        <strain evidence="7 8">DSM 100065</strain>
    </source>
</reference>
<dbReference type="PROSITE" id="PS51257">
    <property type="entry name" value="PROKAR_LIPOPROTEIN"/>
    <property type="match status" value="1"/>
</dbReference>
<feature type="domain" description="ABC-type glycine betaine transport system substrate-binding" evidence="6">
    <location>
        <begin position="64"/>
        <end position="314"/>
    </location>
</feature>
<keyword evidence="3" id="KW-1003">Cell membrane</keyword>
<sequence length="327" mass="35295">MFKKSRVFASMLAVGALALSACGASNTSSDSGSKSNDAASSKWANCDMHKGVKDASSEKADAKKDITIGAFNGWDESFATAHLLKAVLEKDGYTVNIKAFEAAPGYTGVAQGDIDFLTDGWLPVTHADYLKKYGDKLEDLGCWYDNAKLTIAVNKDSPAQSIGDLKKMGDKYDNKLIGIEAGAGLTKQTKKAIPEYGLDNLEYTISSTPAMLAAIKKSQADGTNIAVTLWRPHWAYAAFPMRDLKDPKGAMGGKEFIHTFARTGFQDDFPKASQIVKNLILSDENLSSLENVMFGDDNFAGKDNDAAVAQWLSENPDFIDQLTTGKL</sequence>
<keyword evidence="5" id="KW-0732">Signal</keyword>
<dbReference type="GO" id="GO:0015226">
    <property type="term" value="F:carnitine transmembrane transporter activity"/>
    <property type="evidence" value="ECO:0007669"/>
    <property type="project" value="TreeGrafter"/>
</dbReference>
<dbReference type="PANTHER" id="PTHR47737">
    <property type="entry name" value="GLYCINE BETAINE/PROLINE BETAINE TRANSPORT SYSTEM PERMEASE PROTEIN PROW"/>
    <property type="match status" value="1"/>
</dbReference>
<gene>
    <name evidence="7" type="ORF">CLV47_10766</name>
</gene>
<evidence type="ECO:0000259" key="6">
    <source>
        <dbReference type="Pfam" id="PF04069"/>
    </source>
</evidence>
<dbReference type="GO" id="GO:0031460">
    <property type="term" value="P:glycine betaine transport"/>
    <property type="evidence" value="ECO:0007669"/>
    <property type="project" value="TreeGrafter"/>
</dbReference>
<dbReference type="PANTHER" id="PTHR47737:SF1">
    <property type="entry name" value="GLYCINE BETAINE_PROLINE BETAINE TRANSPORT SYSTEM PERMEASE PROTEIN PROW"/>
    <property type="match status" value="1"/>
</dbReference>
<proteinExistence type="predicted"/>
<evidence type="ECO:0000256" key="4">
    <source>
        <dbReference type="ARBA" id="ARBA00023136"/>
    </source>
</evidence>
<evidence type="ECO:0000313" key="8">
    <source>
        <dbReference type="Proteomes" id="UP000237752"/>
    </source>
</evidence>
<dbReference type="EMBL" id="PVUE01000007">
    <property type="protein sequence ID" value="PRZ41939.1"/>
    <property type="molecule type" value="Genomic_DNA"/>
</dbReference>
<dbReference type="Proteomes" id="UP000237752">
    <property type="component" value="Unassembled WGS sequence"/>
</dbReference>
<dbReference type="SUPFAM" id="SSF53850">
    <property type="entry name" value="Periplasmic binding protein-like II"/>
    <property type="match status" value="1"/>
</dbReference>
<dbReference type="AlphaFoldDB" id="A0A2T1A006"/>
<evidence type="ECO:0000313" key="7">
    <source>
        <dbReference type="EMBL" id="PRZ41939.1"/>
    </source>
</evidence>
<organism evidence="7 8">
    <name type="scientific">Antricoccus suffuscus</name>
    <dbReference type="NCBI Taxonomy" id="1629062"/>
    <lineage>
        <taxon>Bacteria</taxon>
        <taxon>Bacillati</taxon>
        <taxon>Actinomycetota</taxon>
        <taxon>Actinomycetes</taxon>
        <taxon>Geodermatophilales</taxon>
        <taxon>Antricoccaceae</taxon>
        <taxon>Antricoccus</taxon>
    </lineage>
</organism>
<evidence type="ECO:0000256" key="1">
    <source>
        <dbReference type="ARBA" id="ARBA00004236"/>
    </source>
</evidence>
<keyword evidence="4" id="KW-0472">Membrane</keyword>
<evidence type="ECO:0000256" key="3">
    <source>
        <dbReference type="ARBA" id="ARBA00022475"/>
    </source>
</evidence>
<comment type="subcellular location">
    <subcellularLocation>
        <location evidence="1">Cell membrane</location>
    </subcellularLocation>
</comment>
<accession>A0A2T1A006</accession>
<dbReference type="RefSeq" id="WP_202862494.1">
    <property type="nucleotide sequence ID" value="NZ_PVUE01000007.1"/>
</dbReference>
<feature type="chain" id="PRO_5015560340" evidence="5">
    <location>
        <begin position="24"/>
        <end position="327"/>
    </location>
</feature>
<keyword evidence="2" id="KW-0813">Transport</keyword>
<dbReference type="GO" id="GO:0043190">
    <property type="term" value="C:ATP-binding cassette (ABC) transporter complex"/>
    <property type="evidence" value="ECO:0007669"/>
    <property type="project" value="InterPro"/>
</dbReference>
<comment type="caution">
    <text evidence="7">The sequence shown here is derived from an EMBL/GenBank/DDBJ whole genome shotgun (WGS) entry which is preliminary data.</text>
</comment>
<dbReference type="CDD" id="cd13639">
    <property type="entry name" value="PBP2_OpuAC_like"/>
    <property type="match status" value="1"/>
</dbReference>
<evidence type="ECO:0000256" key="5">
    <source>
        <dbReference type="SAM" id="SignalP"/>
    </source>
</evidence>
<dbReference type="GO" id="GO:0015871">
    <property type="term" value="P:choline transport"/>
    <property type="evidence" value="ECO:0007669"/>
    <property type="project" value="TreeGrafter"/>
</dbReference>
<name>A0A2T1A006_9ACTN</name>
<dbReference type="InterPro" id="IPR007210">
    <property type="entry name" value="ABC_Gly_betaine_transp_sub-bd"/>
</dbReference>
<feature type="signal peptide" evidence="5">
    <location>
        <begin position="1"/>
        <end position="23"/>
    </location>
</feature>
<evidence type="ECO:0000256" key="2">
    <source>
        <dbReference type="ARBA" id="ARBA00022448"/>
    </source>
</evidence>
<dbReference type="Gene3D" id="3.10.105.10">
    <property type="entry name" value="Dipeptide-binding Protein, Domain 3"/>
    <property type="match status" value="2"/>
</dbReference>
<dbReference type="Gene3D" id="3.40.190.100">
    <property type="entry name" value="Glycine betaine-binding periplasmic protein, domain 2"/>
    <property type="match status" value="1"/>
</dbReference>